<protein>
    <submittedName>
        <fullName evidence="2">Uncharacterized protein</fullName>
    </submittedName>
</protein>
<sequence length="321" mass="33622">MLNLVNQAEVSKLAEVIAHGSAQPAPVSKQSHQQLPTSVHKPTSNAPRAEIAHTPILISDDIVQPSSHPRRDHVHNQSNAPDAAAQGTYERSGSIGASNAPRIHAESFQNQSSATAAIQAENSTPPVDVHVDLTGRNANTRQSTHTPATSVETQTDFSIVAEPLKAPPNFHAPKTTILPSVPTTAITTDSFPTETTSLPGLTFDETSIENTLASNTLQSILRNLLRVGGDDSRGEIKRKVQKILSKARGGEVSTDREDVSEIQEAVRRSGGDVEGATGREGSGGAKAVDARVDAGGRREGSVGAASNPAEKTSHNATTASS</sequence>
<comment type="caution">
    <text evidence="2">The sequence shown here is derived from an EMBL/GenBank/DDBJ whole genome shotgun (WGS) entry which is preliminary data.</text>
</comment>
<organism evidence="2 3">
    <name type="scientific">Rhizophlyctis rosea</name>
    <dbReference type="NCBI Taxonomy" id="64517"/>
    <lineage>
        <taxon>Eukaryota</taxon>
        <taxon>Fungi</taxon>
        <taxon>Fungi incertae sedis</taxon>
        <taxon>Chytridiomycota</taxon>
        <taxon>Chytridiomycota incertae sedis</taxon>
        <taxon>Chytridiomycetes</taxon>
        <taxon>Rhizophlyctidales</taxon>
        <taxon>Rhizophlyctidaceae</taxon>
        <taxon>Rhizophlyctis</taxon>
    </lineage>
</organism>
<feature type="region of interest" description="Disordered" evidence="1">
    <location>
        <begin position="63"/>
        <end position="97"/>
    </location>
</feature>
<proteinExistence type="predicted"/>
<name>A0AAD5S3Y7_9FUNG</name>
<evidence type="ECO:0000313" key="2">
    <source>
        <dbReference type="EMBL" id="KAJ3035463.1"/>
    </source>
</evidence>
<accession>A0AAD5S3Y7</accession>
<keyword evidence="3" id="KW-1185">Reference proteome</keyword>
<feature type="compositionally biased region" description="Polar residues" evidence="1">
    <location>
        <begin position="28"/>
        <end position="46"/>
    </location>
</feature>
<gene>
    <name evidence="2" type="ORF">HK097_004200</name>
</gene>
<feature type="compositionally biased region" description="Basic and acidic residues" evidence="1">
    <location>
        <begin position="253"/>
        <end position="271"/>
    </location>
</feature>
<evidence type="ECO:0000313" key="3">
    <source>
        <dbReference type="Proteomes" id="UP001212841"/>
    </source>
</evidence>
<feature type="region of interest" description="Disordered" evidence="1">
    <location>
        <begin position="21"/>
        <end position="46"/>
    </location>
</feature>
<feature type="compositionally biased region" description="Basic and acidic residues" evidence="1">
    <location>
        <begin position="288"/>
        <end position="300"/>
    </location>
</feature>
<dbReference type="AlphaFoldDB" id="A0AAD5S3Y7"/>
<dbReference type="Proteomes" id="UP001212841">
    <property type="component" value="Unassembled WGS sequence"/>
</dbReference>
<feature type="non-terminal residue" evidence="2">
    <location>
        <position position="321"/>
    </location>
</feature>
<evidence type="ECO:0000256" key="1">
    <source>
        <dbReference type="SAM" id="MobiDB-lite"/>
    </source>
</evidence>
<feature type="region of interest" description="Disordered" evidence="1">
    <location>
        <begin position="247"/>
        <end position="321"/>
    </location>
</feature>
<reference evidence="2" key="1">
    <citation type="submission" date="2020-05" db="EMBL/GenBank/DDBJ databases">
        <title>Phylogenomic resolution of chytrid fungi.</title>
        <authorList>
            <person name="Stajich J.E."/>
            <person name="Amses K."/>
            <person name="Simmons R."/>
            <person name="Seto K."/>
            <person name="Myers J."/>
            <person name="Bonds A."/>
            <person name="Quandt C.A."/>
            <person name="Barry K."/>
            <person name="Liu P."/>
            <person name="Grigoriev I."/>
            <person name="Longcore J.E."/>
            <person name="James T.Y."/>
        </authorList>
    </citation>
    <scope>NUCLEOTIDE SEQUENCE</scope>
    <source>
        <strain evidence="2">JEL0318</strain>
    </source>
</reference>
<dbReference type="EMBL" id="JADGJD010002044">
    <property type="protein sequence ID" value="KAJ3035463.1"/>
    <property type="molecule type" value="Genomic_DNA"/>
</dbReference>